<feature type="domain" description="Reverse transcriptase" evidence="2">
    <location>
        <begin position="6"/>
        <end position="96"/>
    </location>
</feature>
<evidence type="ECO:0000259" key="2">
    <source>
        <dbReference type="Pfam" id="PF00078"/>
    </source>
</evidence>
<gene>
    <name evidence="3" type="ORF">V1264_020299</name>
</gene>
<organism evidence="3 4">
    <name type="scientific">Littorina saxatilis</name>
    <dbReference type="NCBI Taxonomy" id="31220"/>
    <lineage>
        <taxon>Eukaryota</taxon>
        <taxon>Metazoa</taxon>
        <taxon>Spiralia</taxon>
        <taxon>Lophotrochozoa</taxon>
        <taxon>Mollusca</taxon>
        <taxon>Gastropoda</taxon>
        <taxon>Caenogastropoda</taxon>
        <taxon>Littorinimorpha</taxon>
        <taxon>Littorinoidea</taxon>
        <taxon>Littorinidae</taxon>
        <taxon>Littorina</taxon>
    </lineage>
</organism>
<evidence type="ECO:0000313" key="4">
    <source>
        <dbReference type="Proteomes" id="UP001374579"/>
    </source>
</evidence>
<dbReference type="EMBL" id="JBAMIC010000010">
    <property type="protein sequence ID" value="KAK7102005.1"/>
    <property type="molecule type" value="Genomic_DNA"/>
</dbReference>
<evidence type="ECO:0000256" key="1">
    <source>
        <dbReference type="SAM" id="MobiDB-lite"/>
    </source>
</evidence>
<accession>A0AAN9GCM7</accession>
<proteinExistence type="predicted"/>
<comment type="caution">
    <text evidence="3">The sequence shown here is derived from an EMBL/GenBank/DDBJ whole genome shotgun (WGS) entry which is preliminary data.</text>
</comment>
<evidence type="ECO:0000313" key="3">
    <source>
        <dbReference type="EMBL" id="KAK7102005.1"/>
    </source>
</evidence>
<sequence>MPTLEDALAKIPGAKYFSKLDAKAGYWQMSLSAESSYLTTFNSPFGRYRFLRVPFGLVSSQDEFQRKVDETFENIPGLVGLVDDILIAGRTKRRTRQDPQGGTGQSYRKTHEAQSR</sequence>
<reference evidence="3 4" key="1">
    <citation type="submission" date="2024-02" db="EMBL/GenBank/DDBJ databases">
        <title>Chromosome-scale genome assembly of the rough periwinkle Littorina saxatilis.</title>
        <authorList>
            <person name="De Jode A."/>
            <person name="Faria R."/>
            <person name="Formenti G."/>
            <person name="Sims Y."/>
            <person name="Smith T.P."/>
            <person name="Tracey A."/>
            <person name="Wood J.M.D."/>
            <person name="Zagrodzka Z.B."/>
            <person name="Johannesson K."/>
            <person name="Butlin R.K."/>
            <person name="Leder E.H."/>
        </authorList>
    </citation>
    <scope>NUCLEOTIDE SEQUENCE [LARGE SCALE GENOMIC DNA]</scope>
    <source>
        <strain evidence="3">Snail1</strain>
        <tissue evidence="3">Muscle</tissue>
    </source>
</reference>
<dbReference type="PANTHER" id="PTHR37984">
    <property type="entry name" value="PROTEIN CBG26694"/>
    <property type="match status" value="1"/>
</dbReference>
<dbReference type="Gene3D" id="3.10.10.10">
    <property type="entry name" value="HIV Type 1 Reverse Transcriptase, subunit A, domain 1"/>
    <property type="match status" value="1"/>
</dbReference>
<dbReference type="Proteomes" id="UP001374579">
    <property type="component" value="Unassembled WGS sequence"/>
</dbReference>
<feature type="region of interest" description="Disordered" evidence="1">
    <location>
        <begin position="90"/>
        <end position="116"/>
    </location>
</feature>
<dbReference type="InterPro" id="IPR043128">
    <property type="entry name" value="Rev_trsase/Diguanyl_cyclase"/>
</dbReference>
<dbReference type="InterPro" id="IPR000477">
    <property type="entry name" value="RT_dom"/>
</dbReference>
<name>A0AAN9GCM7_9CAEN</name>
<dbReference type="InterPro" id="IPR043502">
    <property type="entry name" value="DNA/RNA_pol_sf"/>
</dbReference>
<dbReference type="InterPro" id="IPR050951">
    <property type="entry name" value="Retrovirus_Pol_polyprotein"/>
</dbReference>
<dbReference type="Gene3D" id="3.30.70.270">
    <property type="match status" value="1"/>
</dbReference>
<keyword evidence="4" id="KW-1185">Reference proteome</keyword>
<dbReference type="PANTHER" id="PTHR37984:SF7">
    <property type="entry name" value="INTEGRASE CATALYTIC DOMAIN-CONTAINING PROTEIN"/>
    <property type="match status" value="1"/>
</dbReference>
<dbReference type="AlphaFoldDB" id="A0AAN9GCM7"/>
<dbReference type="SUPFAM" id="SSF56672">
    <property type="entry name" value="DNA/RNA polymerases"/>
    <property type="match status" value="1"/>
</dbReference>
<protein>
    <recommendedName>
        <fullName evidence="2">Reverse transcriptase domain-containing protein</fullName>
    </recommendedName>
</protein>
<dbReference type="CDD" id="cd01647">
    <property type="entry name" value="RT_LTR"/>
    <property type="match status" value="1"/>
</dbReference>
<dbReference type="Pfam" id="PF00078">
    <property type="entry name" value="RVT_1"/>
    <property type="match status" value="1"/>
</dbReference>